<dbReference type="CDD" id="cd02966">
    <property type="entry name" value="TlpA_like_family"/>
    <property type="match status" value="1"/>
</dbReference>
<sequence>MVRGKTRWFAWTGALLLSASLGFMAFQYLFAPAGESAPDLRLQNLAGEEIRLSQLRGKTVVVNFWATWCQPCVYEIPELARFSESQRDRNVVVLGVAMDKNVDKVRDFVQRFKVSYPIVIGDIATARLWQVRGLPMTFIISPAGKVDRVIPGGITQAALEAAIRPRAGGAS</sequence>
<dbReference type="PANTHER" id="PTHR42852">
    <property type="entry name" value="THIOL:DISULFIDE INTERCHANGE PROTEIN DSBE"/>
    <property type="match status" value="1"/>
</dbReference>
<feature type="domain" description="Thioredoxin" evidence="1">
    <location>
        <begin position="31"/>
        <end position="168"/>
    </location>
</feature>
<gene>
    <name evidence="2" type="ORF">HYZ11_01710</name>
</gene>
<dbReference type="GO" id="GO:0016209">
    <property type="term" value="F:antioxidant activity"/>
    <property type="evidence" value="ECO:0007669"/>
    <property type="project" value="InterPro"/>
</dbReference>
<protein>
    <submittedName>
        <fullName evidence="2">TlpA family protein disulfide reductase</fullName>
    </submittedName>
</protein>
<dbReference type="InterPro" id="IPR050553">
    <property type="entry name" value="Thioredoxin_ResA/DsbE_sf"/>
</dbReference>
<dbReference type="Proteomes" id="UP000782312">
    <property type="component" value="Unassembled WGS sequence"/>
</dbReference>
<organism evidence="2 3">
    <name type="scientific">Tectimicrobiota bacterium</name>
    <dbReference type="NCBI Taxonomy" id="2528274"/>
    <lineage>
        <taxon>Bacteria</taxon>
        <taxon>Pseudomonadati</taxon>
        <taxon>Nitrospinota/Tectimicrobiota group</taxon>
        <taxon>Candidatus Tectimicrobiota</taxon>
    </lineage>
</organism>
<evidence type="ECO:0000259" key="1">
    <source>
        <dbReference type="PROSITE" id="PS51352"/>
    </source>
</evidence>
<dbReference type="InterPro" id="IPR000866">
    <property type="entry name" value="AhpC/TSA"/>
</dbReference>
<name>A0A932HW26_UNCTE</name>
<reference evidence="2" key="1">
    <citation type="submission" date="2020-07" db="EMBL/GenBank/DDBJ databases">
        <title>Huge and variable diversity of episymbiotic CPR bacteria and DPANN archaea in groundwater ecosystems.</title>
        <authorList>
            <person name="He C.Y."/>
            <person name="Keren R."/>
            <person name="Whittaker M."/>
            <person name="Farag I.F."/>
            <person name="Doudna J."/>
            <person name="Cate J.H.D."/>
            <person name="Banfield J.F."/>
        </authorList>
    </citation>
    <scope>NUCLEOTIDE SEQUENCE</scope>
    <source>
        <strain evidence="2">NC_groundwater_763_Ag_S-0.2um_68_21</strain>
    </source>
</reference>
<dbReference type="PROSITE" id="PS51352">
    <property type="entry name" value="THIOREDOXIN_2"/>
    <property type="match status" value="1"/>
</dbReference>
<dbReference type="Pfam" id="PF00578">
    <property type="entry name" value="AhpC-TSA"/>
    <property type="match status" value="1"/>
</dbReference>
<dbReference type="AlphaFoldDB" id="A0A932HW26"/>
<accession>A0A932HW26</accession>
<dbReference type="InterPro" id="IPR036249">
    <property type="entry name" value="Thioredoxin-like_sf"/>
</dbReference>
<dbReference type="PANTHER" id="PTHR42852:SF13">
    <property type="entry name" value="PROTEIN DIPZ"/>
    <property type="match status" value="1"/>
</dbReference>
<dbReference type="Gene3D" id="3.40.30.10">
    <property type="entry name" value="Glutaredoxin"/>
    <property type="match status" value="1"/>
</dbReference>
<dbReference type="EMBL" id="JACPUR010000001">
    <property type="protein sequence ID" value="MBI3126307.1"/>
    <property type="molecule type" value="Genomic_DNA"/>
</dbReference>
<dbReference type="SUPFAM" id="SSF52833">
    <property type="entry name" value="Thioredoxin-like"/>
    <property type="match status" value="1"/>
</dbReference>
<dbReference type="GO" id="GO:0016491">
    <property type="term" value="F:oxidoreductase activity"/>
    <property type="evidence" value="ECO:0007669"/>
    <property type="project" value="InterPro"/>
</dbReference>
<evidence type="ECO:0000313" key="3">
    <source>
        <dbReference type="Proteomes" id="UP000782312"/>
    </source>
</evidence>
<evidence type="ECO:0000313" key="2">
    <source>
        <dbReference type="EMBL" id="MBI3126307.1"/>
    </source>
</evidence>
<proteinExistence type="predicted"/>
<comment type="caution">
    <text evidence="2">The sequence shown here is derived from an EMBL/GenBank/DDBJ whole genome shotgun (WGS) entry which is preliminary data.</text>
</comment>
<dbReference type="InterPro" id="IPR013766">
    <property type="entry name" value="Thioredoxin_domain"/>
</dbReference>